<name>A0A812V589_9DINO</name>
<dbReference type="EMBL" id="CAJNDS010002814">
    <property type="protein sequence ID" value="CAE7607391.1"/>
    <property type="molecule type" value="Genomic_DNA"/>
</dbReference>
<sequence length="379" mass="40681">MTQRVRVVLMSGDEVQGDVLPETTLTTLAQEADYSFRVAGKVSCGDRLGWLISDALQGLKPSSTIAEANLQDGASIQAVIVKKDRLVQTRGSCNRALAWLGGNGSVRCGGSPTLGGDCSQVQHHLRDVRDIVATLSSFAAVRDDGGLVTWGGDDPDSLSRHIPKELWEVQSVAATDMAFAALMKDSTVVCWGDRGEGGDCGAVEHLLRPEGSRRVMQIVGCESGFAAITSERQVVIWGNRGRWGDYVMDGVLPLSNVKEVKGVHDHHFAARTHTGSVCFFADRVFDWPQGGQGVVQLEASEHAFAALRSDMSVVVWGSQDYGGDCRKVQPWLTSVVKLAASPTAFAALRTDCTVVSWGGPPGPHRWVSLGLQFLSPCFS</sequence>
<keyword evidence="2" id="KW-1185">Reference proteome</keyword>
<dbReference type="OrthoDB" id="10539747at2759"/>
<proteinExistence type="predicted"/>
<evidence type="ECO:0000313" key="1">
    <source>
        <dbReference type="EMBL" id="CAE7607391.1"/>
    </source>
</evidence>
<dbReference type="AlphaFoldDB" id="A0A812V589"/>
<dbReference type="SUPFAM" id="SSF50985">
    <property type="entry name" value="RCC1/BLIP-II"/>
    <property type="match status" value="1"/>
</dbReference>
<dbReference type="InterPro" id="IPR051553">
    <property type="entry name" value="Ran_GTPase-activating"/>
</dbReference>
<protein>
    <submittedName>
        <fullName evidence="1">Vha26 protein</fullName>
    </submittedName>
</protein>
<dbReference type="Gene3D" id="2.130.10.30">
    <property type="entry name" value="Regulator of chromosome condensation 1/beta-lactamase-inhibitor protein II"/>
    <property type="match status" value="2"/>
</dbReference>
<dbReference type="PANTHER" id="PTHR45982">
    <property type="entry name" value="REGULATOR OF CHROMOSOME CONDENSATION"/>
    <property type="match status" value="1"/>
</dbReference>
<gene>
    <name evidence="1" type="primary">Vha26</name>
    <name evidence="1" type="ORF">SNAT2548_LOCUS34538</name>
</gene>
<reference evidence="1" key="1">
    <citation type="submission" date="2021-02" db="EMBL/GenBank/DDBJ databases">
        <authorList>
            <person name="Dougan E. K."/>
            <person name="Rhodes N."/>
            <person name="Thang M."/>
            <person name="Chan C."/>
        </authorList>
    </citation>
    <scope>NUCLEOTIDE SEQUENCE</scope>
</reference>
<evidence type="ECO:0000313" key="2">
    <source>
        <dbReference type="Proteomes" id="UP000604046"/>
    </source>
</evidence>
<comment type="caution">
    <text evidence="1">The sequence shown here is derived from an EMBL/GenBank/DDBJ whole genome shotgun (WGS) entry which is preliminary data.</text>
</comment>
<organism evidence="1 2">
    <name type="scientific">Symbiodinium natans</name>
    <dbReference type="NCBI Taxonomy" id="878477"/>
    <lineage>
        <taxon>Eukaryota</taxon>
        <taxon>Sar</taxon>
        <taxon>Alveolata</taxon>
        <taxon>Dinophyceae</taxon>
        <taxon>Suessiales</taxon>
        <taxon>Symbiodiniaceae</taxon>
        <taxon>Symbiodinium</taxon>
    </lineage>
</organism>
<dbReference type="Proteomes" id="UP000604046">
    <property type="component" value="Unassembled WGS sequence"/>
</dbReference>
<dbReference type="PANTHER" id="PTHR45982:SF1">
    <property type="entry name" value="REGULATOR OF CHROMOSOME CONDENSATION"/>
    <property type="match status" value="1"/>
</dbReference>
<dbReference type="InterPro" id="IPR009091">
    <property type="entry name" value="RCC1/BLIP-II"/>
</dbReference>
<accession>A0A812V589</accession>